<feature type="binding site" evidence="2">
    <location>
        <position position="43"/>
    </location>
    <ligand>
        <name>substrate</name>
    </ligand>
</feature>
<dbReference type="PIRSF" id="PIRSF003170">
    <property type="entry name" value="Pet18p"/>
    <property type="match status" value="1"/>
</dbReference>
<dbReference type="Pfam" id="PF03070">
    <property type="entry name" value="TENA_THI-4"/>
    <property type="match status" value="1"/>
</dbReference>
<accession>A0A9W4TRB0</accession>
<keyword evidence="5" id="KW-1185">Reference proteome</keyword>
<dbReference type="CDD" id="cd19358">
    <property type="entry name" value="TenA_E_Spr0628-like"/>
    <property type="match status" value="1"/>
</dbReference>
<dbReference type="SUPFAM" id="SSF48613">
    <property type="entry name" value="Heme oxygenase-like"/>
    <property type="match status" value="1"/>
</dbReference>
<feature type="binding site" evidence="2">
    <location>
        <position position="132"/>
    </location>
    <ligand>
        <name>substrate</name>
    </ligand>
</feature>
<dbReference type="OrthoDB" id="37730at2759"/>
<dbReference type="PANTHER" id="PTHR43198">
    <property type="entry name" value="BIFUNCTIONAL TH2 PROTEIN"/>
    <property type="match status" value="1"/>
</dbReference>
<sequence length="210" mass="25073">MIVEQLIRDNQELYHNSITHNLPYEILQGTLPDSKLYIYLSQDLQFFNLSLNLLGKTLAYCTDSKSTIVLAKQIGFLSNNENDYFSKVLSELKQYEKEVSISKVDEYLKYLKYLIFECDSYIELITFVYTMEKVYLDWPAQLKQDKILPYKYQEWIALHSGEEFEKWVQFLSFELERVVKSDDDMQLCNSVFKKTVQLETDFFESCYNYE</sequence>
<evidence type="ECO:0000256" key="1">
    <source>
        <dbReference type="PIRSR" id="PIRSR003170-1"/>
    </source>
</evidence>
<dbReference type="EMBL" id="CANTUO010000001">
    <property type="protein sequence ID" value="CAI5756248.1"/>
    <property type="molecule type" value="Genomic_DNA"/>
</dbReference>
<feature type="binding site" evidence="2">
    <location>
        <position position="81"/>
    </location>
    <ligand>
        <name>substrate</name>
    </ligand>
</feature>
<evidence type="ECO:0000313" key="5">
    <source>
        <dbReference type="Proteomes" id="UP001152885"/>
    </source>
</evidence>
<protein>
    <recommendedName>
        <fullName evidence="3">Thiaminase-2/PQQC domain-containing protein</fullName>
    </recommendedName>
</protein>
<dbReference type="InterPro" id="IPR026285">
    <property type="entry name" value="TenA_E"/>
</dbReference>
<comment type="caution">
    <text evidence="4">The sequence shown here is derived from an EMBL/GenBank/DDBJ whole genome shotgun (WGS) entry which is preliminary data.</text>
</comment>
<feature type="active site" description="Proton donor" evidence="1">
    <location>
        <position position="199"/>
    </location>
</feature>
<dbReference type="InterPro" id="IPR004305">
    <property type="entry name" value="Thiaminase-2/PQQC"/>
</dbReference>
<dbReference type="InterPro" id="IPR016084">
    <property type="entry name" value="Haem_Oase-like_multi-hlx"/>
</dbReference>
<name>A0A9W4TRB0_9ASCO</name>
<dbReference type="AlphaFoldDB" id="A0A9W4TRB0"/>
<gene>
    <name evidence="4" type="ORF">CANVERA_P0764</name>
</gene>
<dbReference type="GO" id="GO:0006772">
    <property type="term" value="P:thiamine metabolic process"/>
    <property type="evidence" value="ECO:0007669"/>
    <property type="project" value="UniProtKB-ARBA"/>
</dbReference>
<reference evidence="4" key="1">
    <citation type="submission" date="2022-12" db="EMBL/GenBank/DDBJ databases">
        <authorList>
            <person name="Brejova B."/>
        </authorList>
    </citation>
    <scope>NUCLEOTIDE SEQUENCE</scope>
</reference>
<dbReference type="InterPro" id="IPR050967">
    <property type="entry name" value="Thiamine_Salvage_TenA"/>
</dbReference>
<dbReference type="Gene3D" id="1.20.910.10">
    <property type="entry name" value="Heme oxygenase-like"/>
    <property type="match status" value="1"/>
</dbReference>
<evidence type="ECO:0000313" key="4">
    <source>
        <dbReference type="EMBL" id="CAI5756248.1"/>
    </source>
</evidence>
<evidence type="ECO:0000256" key="2">
    <source>
        <dbReference type="PIRSR" id="PIRSR003170-2"/>
    </source>
</evidence>
<organism evidence="4 5">
    <name type="scientific">Candida verbasci</name>
    <dbReference type="NCBI Taxonomy" id="1227364"/>
    <lineage>
        <taxon>Eukaryota</taxon>
        <taxon>Fungi</taxon>
        <taxon>Dikarya</taxon>
        <taxon>Ascomycota</taxon>
        <taxon>Saccharomycotina</taxon>
        <taxon>Pichiomycetes</taxon>
        <taxon>Debaryomycetaceae</taxon>
        <taxon>Candida/Lodderomyces clade</taxon>
        <taxon>Candida</taxon>
    </lineage>
</organism>
<feature type="domain" description="Thiaminase-2/PQQC" evidence="3">
    <location>
        <begin position="11"/>
        <end position="208"/>
    </location>
</feature>
<dbReference type="PANTHER" id="PTHR43198:SF2">
    <property type="entry name" value="SI:CH1073-67J19.1-RELATED"/>
    <property type="match status" value="1"/>
</dbReference>
<evidence type="ECO:0000259" key="3">
    <source>
        <dbReference type="Pfam" id="PF03070"/>
    </source>
</evidence>
<dbReference type="GO" id="GO:0005829">
    <property type="term" value="C:cytosol"/>
    <property type="evidence" value="ECO:0007669"/>
    <property type="project" value="TreeGrafter"/>
</dbReference>
<dbReference type="Proteomes" id="UP001152885">
    <property type="component" value="Unassembled WGS sequence"/>
</dbReference>
<proteinExistence type="predicted"/>